<proteinExistence type="predicted"/>
<dbReference type="AlphaFoldDB" id="A0A1E1MWK3"/>
<evidence type="ECO:0000313" key="2">
    <source>
        <dbReference type="Proteomes" id="UP000177625"/>
    </source>
</evidence>
<dbReference type="InterPro" id="IPR022198">
    <property type="entry name" value="DUF3723"/>
</dbReference>
<evidence type="ECO:0000313" key="1">
    <source>
        <dbReference type="EMBL" id="CZT53456.1"/>
    </source>
</evidence>
<protein>
    <submittedName>
        <fullName evidence="1">Uncharacterized protein</fullName>
    </submittedName>
</protein>
<dbReference type="EMBL" id="FJVC01000776">
    <property type="protein sequence ID" value="CZT53456.1"/>
    <property type="molecule type" value="Genomic_DNA"/>
</dbReference>
<gene>
    <name evidence="1" type="ORF">RSE6_15037</name>
</gene>
<reference evidence="2" key="1">
    <citation type="submission" date="2016-03" db="EMBL/GenBank/DDBJ databases">
        <authorList>
            <person name="Guldener U."/>
        </authorList>
    </citation>
    <scope>NUCLEOTIDE SEQUENCE [LARGE SCALE GENOMIC DNA]</scope>
</reference>
<sequence>MFTSSPESLAAIEQRIVINKLTKFKGAARVSIRNLEFLYPSRQIDRKAIRQLTREFDSEGCIREEPSHRIPAVIDASILQAALEKLSLTAETFRAKADDLLFLELRSGVRLEYLYG</sequence>
<dbReference type="Proteomes" id="UP000177625">
    <property type="component" value="Unassembled WGS sequence"/>
</dbReference>
<dbReference type="Pfam" id="PF12520">
    <property type="entry name" value="DUF3723"/>
    <property type="match status" value="1"/>
</dbReference>
<name>A0A1E1MWK3_RHYSE</name>
<keyword evidence="2" id="KW-1185">Reference proteome</keyword>
<organism evidence="1 2">
    <name type="scientific">Rhynchosporium secalis</name>
    <name type="common">Barley scald fungus</name>
    <dbReference type="NCBI Taxonomy" id="38038"/>
    <lineage>
        <taxon>Eukaryota</taxon>
        <taxon>Fungi</taxon>
        <taxon>Dikarya</taxon>
        <taxon>Ascomycota</taxon>
        <taxon>Pezizomycotina</taxon>
        <taxon>Leotiomycetes</taxon>
        <taxon>Helotiales</taxon>
        <taxon>Ploettnerulaceae</taxon>
        <taxon>Rhynchosporium</taxon>
    </lineage>
</organism>
<accession>A0A1E1MWK3</accession>